<organism evidence="5 6">
    <name type="scientific">Gulo gulo</name>
    <name type="common">Wolverine</name>
    <name type="synonym">Gluton</name>
    <dbReference type="NCBI Taxonomy" id="48420"/>
    <lineage>
        <taxon>Eukaryota</taxon>
        <taxon>Metazoa</taxon>
        <taxon>Chordata</taxon>
        <taxon>Craniata</taxon>
        <taxon>Vertebrata</taxon>
        <taxon>Euteleostomi</taxon>
        <taxon>Mammalia</taxon>
        <taxon>Eutheria</taxon>
        <taxon>Laurasiatheria</taxon>
        <taxon>Carnivora</taxon>
        <taxon>Caniformia</taxon>
        <taxon>Musteloidea</taxon>
        <taxon>Mustelidae</taxon>
        <taxon>Guloninae</taxon>
        <taxon>Gulo</taxon>
    </lineage>
</organism>
<evidence type="ECO:0000256" key="1">
    <source>
        <dbReference type="ARBA" id="ARBA00023125"/>
    </source>
</evidence>
<dbReference type="GO" id="GO:0003677">
    <property type="term" value="F:DNA binding"/>
    <property type="evidence" value="ECO:0007669"/>
    <property type="project" value="UniProtKB-UniRule"/>
</dbReference>
<dbReference type="InterPro" id="IPR050342">
    <property type="entry name" value="HMGB"/>
</dbReference>
<feature type="compositionally biased region" description="Basic residues" evidence="3">
    <location>
        <begin position="144"/>
        <end position="153"/>
    </location>
</feature>
<feature type="region of interest" description="Disordered" evidence="3">
    <location>
        <begin position="108"/>
        <end position="177"/>
    </location>
</feature>
<dbReference type="PANTHER" id="PTHR48112:SF18">
    <property type="match status" value="1"/>
</dbReference>
<feature type="compositionally biased region" description="Basic and acidic residues" evidence="3">
    <location>
        <begin position="53"/>
        <end position="64"/>
    </location>
</feature>
<feature type="compositionally biased region" description="Basic and acidic residues" evidence="3">
    <location>
        <begin position="26"/>
        <end position="46"/>
    </location>
</feature>
<dbReference type="InterPro" id="IPR036910">
    <property type="entry name" value="HMG_box_dom_sf"/>
</dbReference>
<feature type="compositionally biased region" description="Basic and acidic residues" evidence="3">
    <location>
        <begin position="130"/>
        <end position="142"/>
    </location>
</feature>
<accession>A0A9X9LYM5</accession>
<evidence type="ECO:0000256" key="2">
    <source>
        <dbReference type="PROSITE-ProRule" id="PRU00267"/>
    </source>
</evidence>
<evidence type="ECO:0000313" key="6">
    <source>
        <dbReference type="Proteomes" id="UP000269945"/>
    </source>
</evidence>
<protein>
    <recommendedName>
        <fullName evidence="4">HMG box domain-containing protein</fullName>
    </recommendedName>
</protein>
<dbReference type="Pfam" id="PF00505">
    <property type="entry name" value="HMG_box"/>
    <property type="match status" value="1"/>
</dbReference>
<proteinExistence type="predicted"/>
<evidence type="ECO:0000313" key="5">
    <source>
        <dbReference type="EMBL" id="VCX04218.1"/>
    </source>
</evidence>
<reference evidence="5 6" key="1">
    <citation type="submission" date="2018-10" db="EMBL/GenBank/DDBJ databases">
        <authorList>
            <person name="Ekblom R."/>
            <person name="Jareborg N."/>
        </authorList>
    </citation>
    <scope>NUCLEOTIDE SEQUENCE [LARGE SCALE GENOMIC DNA]</scope>
    <source>
        <tissue evidence="5">Muscle</tissue>
    </source>
</reference>
<dbReference type="AlphaFoldDB" id="A0A9X9LYM5"/>
<dbReference type="GO" id="GO:0006357">
    <property type="term" value="P:regulation of transcription by RNA polymerase II"/>
    <property type="evidence" value="ECO:0007669"/>
    <property type="project" value="TreeGrafter"/>
</dbReference>
<feature type="compositionally biased region" description="Acidic residues" evidence="3">
    <location>
        <begin position="159"/>
        <end position="177"/>
    </location>
</feature>
<keyword evidence="1 2" id="KW-0238">DNA-binding</keyword>
<gene>
    <name evidence="5" type="ORF">BN2614_LOCUS2</name>
</gene>
<feature type="compositionally biased region" description="Basic residues" evidence="3">
    <location>
        <begin position="113"/>
        <end position="129"/>
    </location>
</feature>
<dbReference type="PROSITE" id="PS50118">
    <property type="entry name" value="HMG_BOX_2"/>
    <property type="match status" value="1"/>
</dbReference>
<dbReference type="Gene3D" id="1.10.30.10">
    <property type="entry name" value="High mobility group box domain"/>
    <property type="match status" value="1"/>
</dbReference>
<name>A0A9X9LYM5_GULGU</name>
<comment type="caution">
    <text evidence="5">The sequence shown here is derived from an EMBL/GenBank/DDBJ whole genome shotgun (WGS) entry which is preliminary data.</text>
</comment>
<sequence length="177" mass="20669">MGNGKPKKLRGKRSLYAFVMQTCQEEHKKKHPEASADKVHNKREMKICISPKGETKKKFRDPNAHSRPPLAFFLICSEYHSKIKGEHPSLSISDVAKKLGQMWNKTATDNKQLHGKKLLSRRKNRKRILLHTELKEKPDAAKNRVIKAKKSKQKKQEEEDKEDEENEEEKEDEEDDE</sequence>
<dbReference type="GO" id="GO:0005634">
    <property type="term" value="C:nucleus"/>
    <property type="evidence" value="ECO:0007669"/>
    <property type="project" value="UniProtKB-UniRule"/>
</dbReference>
<feature type="DNA-binding region" description="HMG box" evidence="2">
    <location>
        <begin position="65"/>
        <end position="138"/>
    </location>
</feature>
<evidence type="ECO:0000256" key="3">
    <source>
        <dbReference type="SAM" id="MobiDB-lite"/>
    </source>
</evidence>
<keyword evidence="6" id="KW-1185">Reference proteome</keyword>
<dbReference type="PANTHER" id="PTHR48112">
    <property type="entry name" value="HIGH MOBILITY GROUP PROTEIN DSP1"/>
    <property type="match status" value="1"/>
</dbReference>
<dbReference type="EMBL" id="CYRY02029642">
    <property type="protein sequence ID" value="VCX04218.1"/>
    <property type="molecule type" value="Genomic_DNA"/>
</dbReference>
<evidence type="ECO:0000259" key="4">
    <source>
        <dbReference type="PROSITE" id="PS50118"/>
    </source>
</evidence>
<dbReference type="PRINTS" id="PR00886">
    <property type="entry name" value="HIGHMOBLTY12"/>
</dbReference>
<dbReference type="Proteomes" id="UP000269945">
    <property type="component" value="Unassembled WGS sequence"/>
</dbReference>
<dbReference type="InterPro" id="IPR009071">
    <property type="entry name" value="HMG_box_dom"/>
</dbReference>
<feature type="domain" description="HMG box" evidence="4">
    <location>
        <begin position="65"/>
        <end position="138"/>
    </location>
</feature>
<feature type="region of interest" description="Disordered" evidence="3">
    <location>
        <begin position="26"/>
        <end position="64"/>
    </location>
</feature>
<dbReference type="SUPFAM" id="SSF47095">
    <property type="entry name" value="HMG-box"/>
    <property type="match status" value="1"/>
</dbReference>
<keyword evidence="2" id="KW-0539">Nucleus</keyword>